<evidence type="ECO:0000313" key="2">
    <source>
        <dbReference type="EMBL" id="KAL1872310.1"/>
    </source>
</evidence>
<sequence>MPSSPASPAAADSSKLKTVVESHGLRFHIRTKNAKWACTLQDRAAYEKQKAARSSSSASVSTASSSASSTVSTASQ</sequence>
<protein>
    <submittedName>
        <fullName evidence="2">Uncharacterized protein</fullName>
    </submittedName>
</protein>
<gene>
    <name evidence="2" type="ORF">VTK73DRAFT_1620</name>
</gene>
<organism evidence="2 3">
    <name type="scientific">Phialemonium thermophilum</name>
    <dbReference type="NCBI Taxonomy" id="223376"/>
    <lineage>
        <taxon>Eukaryota</taxon>
        <taxon>Fungi</taxon>
        <taxon>Dikarya</taxon>
        <taxon>Ascomycota</taxon>
        <taxon>Pezizomycotina</taxon>
        <taxon>Sordariomycetes</taxon>
        <taxon>Sordariomycetidae</taxon>
        <taxon>Cephalothecales</taxon>
        <taxon>Cephalothecaceae</taxon>
        <taxon>Phialemonium</taxon>
    </lineage>
</organism>
<evidence type="ECO:0000313" key="3">
    <source>
        <dbReference type="Proteomes" id="UP001586593"/>
    </source>
</evidence>
<proteinExistence type="predicted"/>
<comment type="caution">
    <text evidence="2">The sequence shown here is derived from an EMBL/GenBank/DDBJ whole genome shotgun (WGS) entry which is preliminary data.</text>
</comment>
<dbReference type="Proteomes" id="UP001586593">
    <property type="component" value="Unassembled WGS sequence"/>
</dbReference>
<name>A0ABR3X9H6_9PEZI</name>
<reference evidence="2 3" key="1">
    <citation type="journal article" date="2024" name="Commun. Biol.">
        <title>Comparative genomic analysis of thermophilic fungi reveals convergent evolutionary adaptations and gene losses.</title>
        <authorList>
            <person name="Steindorff A.S."/>
            <person name="Aguilar-Pontes M.V."/>
            <person name="Robinson A.J."/>
            <person name="Andreopoulos B."/>
            <person name="LaButti K."/>
            <person name="Kuo A."/>
            <person name="Mondo S."/>
            <person name="Riley R."/>
            <person name="Otillar R."/>
            <person name="Haridas S."/>
            <person name="Lipzen A."/>
            <person name="Grimwood J."/>
            <person name="Schmutz J."/>
            <person name="Clum A."/>
            <person name="Reid I.D."/>
            <person name="Moisan M.C."/>
            <person name="Butler G."/>
            <person name="Nguyen T.T.M."/>
            <person name="Dewar K."/>
            <person name="Conant G."/>
            <person name="Drula E."/>
            <person name="Henrissat B."/>
            <person name="Hansel C."/>
            <person name="Singer S."/>
            <person name="Hutchinson M.I."/>
            <person name="de Vries R.P."/>
            <person name="Natvig D.O."/>
            <person name="Powell A.J."/>
            <person name="Tsang A."/>
            <person name="Grigoriev I.V."/>
        </authorList>
    </citation>
    <scope>NUCLEOTIDE SEQUENCE [LARGE SCALE GENOMIC DNA]</scope>
    <source>
        <strain evidence="2 3">ATCC 24622</strain>
    </source>
</reference>
<dbReference type="EMBL" id="JAZHXJ010000140">
    <property type="protein sequence ID" value="KAL1872310.1"/>
    <property type="molecule type" value="Genomic_DNA"/>
</dbReference>
<accession>A0ABR3X9H6</accession>
<feature type="region of interest" description="Disordered" evidence="1">
    <location>
        <begin position="47"/>
        <end position="76"/>
    </location>
</feature>
<evidence type="ECO:0000256" key="1">
    <source>
        <dbReference type="SAM" id="MobiDB-lite"/>
    </source>
</evidence>
<keyword evidence="3" id="KW-1185">Reference proteome</keyword>
<feature type="compositionally biased region" description="Low complexity" evidence="1">
    <location>
        <begin position="52"/>
        <end position="76"/>
    </location>
</feature>